<feature type="transmembrane region" description="Helical" evidence="5">
    <location>
        <begin position="132"/>
        <end position="156"/>
    </location>
</feature>
<evidence type="ECO:0000256" key="2">
    <source>
        <dbReference type="ARBA" id="ARBA00022692"/>
    </source>
</evidence>
<dbReference type="PANTHER" id="PTHR23508">
    <property type="entry name" value="CARBOXYLIC ACID TRANSPORTER PROTEIN HOMOLOG"/>
    <property type="match status" value="1"/>
</dbReference>
<feature type="transmembrane region" description="Helical" evidence="5">
    <location>
        <begin position="312"/>
        <end position="334"/>
    </location>
</feature>
<dbReference type="InterPro" id="IPR005829">
    <property type="entry name" value="Sugar_transporter_CS"/>
</dbReference>
<dbReference type="AlphaFoldDB" id="A0A1M4X8T2"/>
<dbReference type="InterPro" id="IPR005828">
    <property type="entry name" value="MFS_sugar_transport-like"/>
</dbReference>
<dbReference type="OrthoDB" id="9787026at2"/>
<evidence type="ECO:0000256" key="5">
    <source>
        <dbReference type="SAM" id="Phobius"/>
    </source>
</evidence>
<proteinExistence type="predicted"/>
<dbReference type="RefSeq" id="WP_072791846.1">
    <property type="nucleotide sequence ID" value="NZ_FQUL01000035.1"/>
</dbReference>
<evidence type="ECO:0000256" key="4">
    <source>
        <dbReference type="ARBA" id="ARBA00023136"/>
    </source>
</evidence>
<accession>A0A1M4X8T2</accession>
<evidence type="ECO:0000259" key="6">
    <source>
        <dbReference type="PROSITE" id="PS50850"/>
    </source>
</evidence>
<gene>
    <name evidence="7" type="ORF">SAMN02745225_01941</name>
</gene>
<dbReference type="PANTHER" id="PTHR23508:SF10">
    <property type="entry name" value="CARBOXYLIC ACID TRANSPORTER PROTEIN HOMOLOG"/>
    <property type="match status" value="1"/>
</dbReference>
<feature type="transmembrane region" description="Helical" evidence="5">
    <location>
        <begin position="43"/>
        <end position="62"/>
    </location>
</feature>
<keyword evidence="4 5" id="KW-0472">Membrane</keyword>
<evidence type="ECO:0000313" key="8">
    <source>
        <dbReference type="Proteomes" id="UP000184295"/>
    </source>
</evidence>
<dbReference type="Pfam" id="PF00083">
    <property type="entry name" value="Sugar_tr"/>
    <property type="match status" value="1"/>
</dbReference>
<keyword evidence="2 5" id="KW-0812">Transmembrane</keyword>
<organism evidence="7 8">
    <name type="scientific">Ferrithrix thermotolerans DSM 19514</name>
    <dbReference type="NCBI Taxonomy" id="1121881"/>
    <lineage>
        <taxon>Bacteria</taxon>
        <taxon>Bacillati</taxon>
        <taxon>Actinomycetota</taxon>
        <taxon>Acidimicrobiia</taxon>
        <taxon>Acidimicrobiales</taxon>
        <taxon>Acidimicrobiaceae</taxon>
        <taxon>Ferrithrix</taxon>
    </lineage>
</organism>
<feature type="transmembrane region" description="Helical" evidence="5">
    <location>
        <begin position="258"/>
        <end position="277"/>
    </location>
</feature>
<dbReference type="PROSITE" id="PS00216">
    <property type="entry name" value="SUGAR_TRANSPORT_1"/>
    <property type="match status" value="1"/>
</dbReference>
<dbReference type="GO" id="GO:0005886">
    <property type="term" value="C:plasma membrane"/>
    <property type="evidence" value="ECO:0007669"/>
    <property type="project" value="UniProtKB-SubCell"/>
</dbReference>
<reference evidence="8" key="1">
    <citation type="submission" date="2016-11" db="EMBL/GenBank/DDBJ databases">
        <authorList>
            <person name="Varghese N."/>
            <person name="Submissions S."/>
        </authorList>
    </citation>
    <scope>NUCLEOTIDE SEQUENCE [LARGE SCALE GENOMIC DNA]</scope>
    <source>
        <strain evidence="8">DSM 19514</strain>
    </source>
</reference>
<dbReference type="GO" id="GO:0046943">
    <property type="term" value="F:carboxylic acid transmembrane transporter activity"/>
    <property type="evidence" value="ECO:0007669"/>
    <property type="project" value="TreeGrafter"/>
</dbReference>
<evidence type="ECO:0000313" key="7">
    <source>
        <dbReference type="EMBL" id="SHE89853.1"/>
    </source>
</evidence>
<feature type="transmembrane region" description="Helical" evidence="5">
    <location>
        <begin position="289"/>
        <end position="306"/>
    </location>
</feature>
<protein>
    <submittedName>
        <fullName evidence="7">Sugar phosphate permease</fullName>
    </submittedName>
</protein>
<dbReference type="EMBL" id="FQUL01000035">
    <property type="protein sequence ID" value="SHE89853.1"/>
    <property type="molecule type" value="Genomic_DNA"/>
</dbReference>
<feature type="transmembrane region" description="Helical" evidence="5">
    <location>
        <begin position="222"/>
        <end position="246"/>
    </location>
</feature>
<dbReference type="InterPro" id="IPR020846">
    <property type="entry name" value="MFS_dom"/>
</dbReference>
<dbReference type="STRING" id="1121881.SAMN02745225_01941"/>
<sequence length="418" mass="44957">MSKQDRLVLLGLLIPSALFANYDAQLRALLLRQIQSTFHAPISSLGIINLPIQAGQFLGFFIVRLSDRYGRRPLLLWTIIGYSVTTALTALSWNIYSYGFFQSLSQIFIGGEFGVAVTLLTESVPEKSRGRFISLLLMVTPLGAVLAGLLLALGLLHNSLSWRLFYLLSLPPLVITTLLRPKLKESPLFQRRSQHAKDTLSKDTGRTQSALALFQDSYLRRAVFAVGTVSMLQELALTGTIGWWAYYIESERRISVTHAGVLFALAALVAIPGYLLCGVLMDRLGRKPTLVVYLMLGVAGGVGTFVSTSLVAIVVTLFLASFFGLGVGPVLSAYTAELFPTELRATASGWVRNLFANSGSVLGPALVGVLASASFTSLAVSSAAIVIISFSALSIPIAVLSLKETRGVTLSDITDPPG</sequence>
<dbReference type="SUPFAM" id="SSF103473">
    <property type="entry name" value="MFS general substrate transporter"/>
    <property type="match status" value="1"/>
</dbReference>
<keyword evidence="3 5" id="KW-1133">Transmembrane helix</keyword>
<dbReference type="CDD" id="cd17316">
    <property type="entry name" value="MFS_SV2_like"/>
    <property type="match status" value="1"/>
</dbReference>
<comment type="subcellular location">
    <subcellularLocation>
        <location evidence="1">Cell membrane</location>
        <topology evidence="1">Multi-pass membrane protein</topology>
    </subcellularLocation>
</comment>
<dbReference type="Proteomes" id="UP000184295">
    <property type="component" value="Unassembled WGS sequence"/>
</dbReference>
<dbReference type="Pfam" id="PF07690">
    <property type="entry name" value="MFS_1"/>
    <property type="match status" value="1"/>
</dbReference>
<dbReference type="InterPro" id="IPR036259">
    <property type="entry name" value="MFS_trans_sf"/>
</dbReference>
<feature type="transmembrane region" description="Helical" evidence="5">
    <location>
        <begin position="74"/>
        <end position="93"/>
    </location>
</feature>
<feature type="domain" description="Major facilitator superfamily (MFS) profile" evidence="6">
    <location>
        <begin position="9"/>
        <end position="406"/>
    </location>
</feature>
<dbReference type="Gene3D" id="1.20.1250.20">
    <property type="entry name" value="MFS general substrate transporter like domains"/>
    <property type="match status" value="1"/>
</dbReference>
<keyword evidence="8" id="KW-1185">Reference proteome</keyword>
<evidence type="ECO:0000256" key="3">
    <source>
        <dbReference type="ARBA" id="ARBA00022989"/>
    </source>
</evidence>
<feature type="transmembrane region" description="Helical" evidence="5">
    <location>
        <begin position="354"/>
        <end position="373"/>
    </location>
</feature>
<feature type="transmembrane region" description="Helical" evidence="5">
    <location>
        <begin position="379"/>
        <end position="402"/>
    </location>
</feature>
<feature type="transmembrane region" description="Helical" evidence="5">
    <location>
        <begin position="99"/>
        <end position="120"/>
    </location>
</feature>
<evidence type="ECO:0000256" key="1">
    <source>
        <dbReference type="ARBA" id="ARBA00004651"/>
    </source>
</evidence>
<dbReference type="InterPro" id="IPR011701">
    <property type="entry name" value="MFS"/>
</dbReference>
<dbReference type="PROSITE" id="PS50850">
    <property type="entry name" value="MFS"/>
    <property type="match status" value="1"/>
</dbReference>
<name>A0A1M4X8T2_9ACTN</name>
<feature type="transmembrane region" description="Helical" evidence="5">
    <location>
        <begin position="162"/>
        <end position="179"/>
    </location>
</feature>